<dbReference type="InterPro" id="IPR020591">
    <property type="entry name" value="Chromosome_initiator_DnaA-like"/>
</dbReference>
<dbReference type="Gene3D" id="3.40.50.300">
    <property type="entry name" value="P-loop containing nucleotide triphosphate hydrolases"/>
    <property type="match status" value="1"/>
</dbReference>
<dbReference type="NCBIfam" id="TIGR00362">
    <property type="entry name" value="DnaA"/>
    <property type="match status" value="1"/>
</dbReference>
<dbReference type="SUPFAM" id="SSF48295">
    <property type="entry name" value="TrpR-like"/>
    <property type="match status" value="1"/>
</dbReference>
<feature type="binding site" evidence="8">
    <location>
        <position position="184"/>
    </location>
    <ligand>
        <name>ATP</name>
        <dbReference type="ChEBI" id="CHEBI:30616"/>
    </ligand>
</feature>
<dbReference type="InterPro" id="IPR001957">
    <property type="entry name" value="Chromosome_initiator_DnaA"/>
</dbReference>
<comment type="subunit">
    <text evidence="8">Oligomerizes as a right-handed, spiral filament on DNA at oriC.</text>
</comment>
<evidence type="ECO:0000313" key="14">
    <source>
        <dbReference type="EMBL" id="AIE83369.1"/>
    </source>
</evidence>
<dbReference type="GO" id="GO:0006275">
    <property type="term" value="P:regulation of DNA replication"/>
    <property type="evidence" value="ECO:0007669"/>
    <property type="project" value="UniProtKB-UniRule"/>
</dbReference>
<evidence type="ECO:0000256" key="10">
    <source>
        <dbReference type="RuleBase" id="RU000577"/>
    </source>
</evidence>
<feature type="binding site" evidence="8">
    <location>
        <position position="182"/>
    </location>
    <ligand>
        <name>ATP</name>
        <dbReference type="ChEBI" id="CHEBI:30616"/>
    </ligand>
</feature>
<keyword evidence="5 8" id="KW-0067">ATP-binding</keyword>
<keyword evidence="2 8" id="KW-0963">Cytoplasm</keyword>
<feature type="region of interest" description="Domain III, AAA+ region" evidence="8">
    <location>
        <begin position="136"/>
        <end position="352"/>
    </location>
</feature>
<dbReference type="HAMAP" id="MF_00377">
    <property type="entry name" value="DnaA_bact"/>
    <property type="match status" value="1"/>
</dbReference>
<dbReference type="InterPro" id="IPR018312">
    <property type="entry name" value="Chromosome_initiator_DnaA_CS"/>
</dbReference>
<comment type="domain">
    <text evidence="8">Domain I is involved in oligomerization and binding regulators, domain II is flexibile and of varying length in different bacteria, domain III forms the AAA+ region, while domain IV binds dsDNA.</text>
</comment>
<dbReference type="GO" id="GO:0003688">
    <property type="term" value="F:DNA replication origin binding"/>
    <property type="evidence" value="ECO:0007669"/>
    <property type="project" value="UniProtKB-UniRule"/>
</dbReference>
<dbReference type="Pfam" id="PF11638">
    <property type="entry name" value="DnaA_N"/>
    <property type="match status" value="1"/>
</dbReference>
<comment type="caution">
    <text evidence="8">Lacks conserved residue(s) required for the propagation of feature annotation.</text>
</comment>
<dbReference type="AlphaFoldDB" id="A0A068NP60"/>
<dbReference type="CDD" id="cd06571">
    <property type="entry name" value="Bac_DnaA_C"/>
    <property type="match status" value="1"/>
</dbReference>
<dbReference type="SMART" id="SM00382">
    <property type="entry name" value="AAA"/>
    <property type="match status" value="1"/>
</dbReference>
<dbReference type="Pfam" id="PF00308">
    <property type="entry name" value="Bac_DnaA"/>
    <property type="match status" value="1"/>
</dbReference>
<keyword evidence="3 8" id="KW-0235">DNA replication</keyword>
<evidence type="ECO:0000256" key="11">
    <source>
        <dbReference type="RuleBase" id="RU004227"/>
    </source>
</evidence>
<comment type="subcellular location">
    <subcellularLocation>
        <location evidence="8">Cytoplasm</location>
    </subcellularLocation>
</comment>
<sequence length="475" mass="53527">MYNPFPACLLAGTSTTMKDLFTLETTDDLQRLKAAWEGVLKRLGPEVPSAWFERFIRPLKPVSFEGGVAIVNVPGKFVLEWVRERYVATIASMLSDELGRPVVVELRTEPREKAKAEAQNVPPSRLAVSTEEPSFRPSEKFSFDSFVVGQSNRLALAGARAVASEPGAKYNPLFIYGPSGLGKTHLLHSIAREILNVNPRFPLVYVSAQQFAEEFVTSLQNNRIEQFRRSQRAVGVWLVDDIQFVAGKDKTQEEIFHTFNYLHSLGKQIVLTSDRPPRDLYLMDERLRSRFEAGLVADIQMPDTETRCAILLSKAAHERVELDHAVAMYLAENVPGNIRVLEGALTKAVAHASVEDRPLSMEIARAMVEQYYRAGVMEKPAFDQIVGAVSKHFKISSDEIKGTSRKAPIVHARHIAVYITREITGDSWKHIGGLFGDRDHTSMMHGYQKISEMMHHDKDLRAQIKMLIRNLYPEN</sequence>
<dbReference type="Pfam" id="PF08299">
    <property type="entry name" value="Bac_DnaA_C"/>
    <property type="match status" value="1"/>
</dbReference>
<feature type="domain" description="AAA+ ATPase" evidence="12">
    <location>
        <begin position="169"/>
        <end position="297"/>
    </location>
</feature>
<feature type="region of interest" description="Domain IV, binds dsDNA" evidence="8">
    <location>
        <begin position="353"/>
        <end position="475"/>
    </location>
</feature>
<dbReference type="CDD" id="cd00009">
    <property type="entry name" value="AAA"/>
    <property type="match status" value="1"/>
</dbReference>
<evidence type="ECO:0000256" key="2">
    <source>
        <dbReference type="ARBA" id="ARBA00022490"/>
    </source>
</evidence>
<evidence type="ECO:0000256" key="3">
    <source>
        <dbReference type="ARBA" id="ARBA00022705"/>
    </source>
</evidence>
<keyword evidence="6 8" id="KW-0446">Lipid-binding</keyword>
<feature type="domain" description="Chromosomal replication initiator DnaA C-terminal" evidence="13">
    <location>
        <begin position="381"/>
        <end position="450"/>
    </location>
</feature>
<evidence type="ECO:0000256" key="1">
    <source>
        <dbReference type="ARBA" id="ARBA00006583"/>
    </source>
</evidence>
<name>A0A068NP60_FIMGI</name>
<dbReference type="Gene3D" id="3.30.300.180">
    <property type="match status" value="1"/>
</dbReference>
<evidence type="ECO:0000256" key="9">
    <source>
        <dbReference type="NCBIfam" id="TIGR00362"/>
    </source>
</evidence>
<dbReference type="InterPro" id="IPR024633">
    <property type="entry name" value="DnaA_N_dom"/>
</dbReference>
<evidence type="ECO:0000256" key="4">
    <source>
        <dbReference type="ARBA" id="ARBA00022741"/>
    </source>
</evidence>
<dbReference type="EMBL" id="CP007139">
    <property type="protein sequence ID" value="AIE83369.1"/>
    <property type="molecule type" value="Genomic_DNA"/>
</dbReference>
<accession>A0A068NP60</accession>
<dbReference type="InterPro" id="IPR013317">
    <property type="entry name" value="DnaA_dom"/>
</dbReference>
<dbReference type="GO" id="GO:0005737">
    <property type="term" value="C:cytoplasm"/>
    <property type="evidence" value="ECO:0007669"/>
    <property type="project" value="UniProtKB-SubCell"/>
</dbReference>
<comment type="function">
    <text evidence="8 10">Plays an essential role in the initiation and regulation of chromosomal replication. ATP-DnaA binds to the origin of replication (oriC) to initiate formation of the DNA replication initiation complex once per cell cycle. Binds the DnaA box (a 9 base pair repeat at the origin) and separates the double-stranded (ds)DNA. Forms a right-handed helical filament on oriC DNA; dsDNA binds to the exterior of the filament while single-stranded (ss)DNA is stabiized in the filament's interior. The ATP-DnaA-oriC complex binds and stabilizes one strand of the AT-rich DNA unwinding element (DUE), permitting loading of DNA polymerase. After initiation quickly degrades to an ADP-DnaA complex that is not apt for DNA replication. Binds acidic phospholipids.</text>
</comment>
<evidence type="ECO:0000313" key="15">
    <source>
        <dbReference type="Proteomes" id="UP000027982"/>
    </source>
</evidence>
<dbReference type="Proteomes" id="UP000027982">
    <property type="component" value="Chromosome"/>
</dbReference>
<dbReference type="GO" id="GO:0006270">
    <property type="term" value="P:DNA replication initiation"/>
    <property type="evidence" value="ECO:0007669"/>
    <property type="project" value="UniProtKB-UniRule"/>
</dbReference>
<dbReference type="SMART" id="SM00760">
    <property type="entry name" value="Bac_DnaA_C"/>
    <property type="match status" value="1"/>
</dbReference>
<dbReference type="KEGG" id="fgi:OP10G_0001"/>
<keyword evidence="4 8" id="KW-0547">Nucleotide-binding</keyword>
<dbReference type="GO" id="GO:0005524">
    <property type="term" value="F:ATP binding"/>
    <property type="evidence" value="ECO:0007669"/>
    <property type="project" value="UniProtKB-UniRule"/>
</dbReference>
<dbReference type="InterPro" id="IPR013159">
    <property type="entry name" value="DnaA_C"/>
</dbReference>
<dbReference type="PROSITE" id="PS01008">
    <property type="entry name" value="DNAA"/>
    <property type="match status" value="1"/>
</dbReference>
<feature type="region of interest" description="Domain I, interacts with DnaA modulators" evidence="8">
    <location>
        <begin position="1"/>
        <end position="115"/>
    </location>
</feature>
<feature type="binding site" evidence="8">
    <location>
        <position position="180"/>
    </location>
    <ligand>
        <name>ATP</name>
        <dbReference type="ChEBI" id="CHEBI:30616"/>
    </ligand>
</feature>
<keyword evidence="7 8" id="KW-0238">DNA-binding</keyword>
<comment type="similarity">
    <text evidence="1 8 11">Belongs to the DnaA family.</text>
</comment>
<dbReference type="Gene3D" id="1.10.8.60">
    <property type="match status" value="1"/>
</dbReference>
<dbReference type="eggNOG" id="COG0593">
    <property type="taxonomic scope" value="Bacteria"/>
</dbReference>
<dbReference type="PANTHER" id="PTHR30050:SF2">
    <property type="entry name" value="CHROMOSOMAL REPLICATION INITIATOR PROTEIN DNAA"/>
    <property type="match status" value="1"/>
</dbReference>
<gene>
    <name evidence="8" type="primary">dnaA</name>
    <name evidence="14" type="ORF">OP10G_0001</name>
</gene>
<dbReference type="SUPFAM" id="SSF52540">
    <property type="entry name" value="P-loop containing nucleoside triphosphate hydrolases"/>
    <property type="match status" value="1"/>
</dbReference>
<dbReference type="STRING" id="661478.OP10G_0001"/>
<evidence type="ECO:0000256" key="6">
    <source>
        <dbReference type="ARBA" id="ARBA00023121"/>
    </source>
</evidence>
<dbReference type="HOGENOM" id="CLU_026910_3_1_0"/>
<dbReference type="InterPro" id="IPR003593">
    <property type="entry name" value="AAA+_ATPase"/>
</dbReference>
<dbReference type="InterPro" id="IPR010921">
    <property type="entry name" value="Trp_repressor/repl_initiator"/>
</dbReference>
<dbReference type="GO" id="GO:0005886">
    <property type="term" value="C:plasma membrane"/>
    <property type="evidence" value="ECO:0007669"/>
    <property type="project" value="TreeGrafter"/>
</dbReference>
<dbReference type="PANTHER" id="PTHR30050">
    <property type="entry name" value="CHROMOSOMAL REPLICATION INITIATOR PROTEIN DNAA"/>
    <property type="match status" value="1"/>
</dbReference>
<dbReference type="Gene3D" id="1.10.1750.10">
    <property type="match status" value="1"/>
</dbReference>
<organism evidence="14 15">
    <name type="scientific">Fimbriimonas ginsengisoli Gsoil 348</name>
    <dbReference type="NCBI Taxonomy" id="661478"/>
    <lineage>
        <taxon>Bacteria</taxon>
        <taxon>Bacillati</taxon>
        <taxon>Armatimonadota</taxon>
        <taxon>Fimbriimonadia</taxon>
        <taxon>Fimbriimonadales</taxon>
        <taxon>Fimbriimonadaceae</taxon>
        <taxon>Fimbriimonas</taxon>
    </lineage>
</organism>
<keyword evidence="15" id="KW-1185">Reference proteome</keyword>
<evidence type="ECO:0000256" key="5">
    <source>
        <dbReference type="ARBA" id="ARBA00022840"/>
    </source>
</evidence>
<evidence type="ECO:0000259" key="12">
    <source>
        <dbReference type="SMART" id="SM00382"/>
    </source>
</evidence>
<evidence type="ECO:0000256" key="8">
    <source>
        <dbReference type="HAMAP-Rule" id="MF_00377"/>
    </source>
</evidence>
<feature type="binding site" evidence="8">
    <location>
        <position position="183"/>
    </location>
    <ligand>
        <name>ATP</name>
        <dbReference type="ChEBI" id="CHEBI:30616"/>
    </ligand>
</feature>
<dbReference type="InterPro" id="IPR038454">
    <property type="entry name" value="DnaA_N_sf"/>
</dbReference>
<protein>
    <recommendedName>
        <fullName evidence="8 9">Chromosomal replication initiator protein DnaA</fullName>
    </recommendedName>
</protein>
<reference evidence="14 15" key="1">
    <citation type="journal article" date="2014" name="PLoS ONE">
        <title>The first complete genome sequence of the class fimbriimonadia in the phylum armatimonadetes.</title>
        <authorList>
            <person name="Hu Z.Y."/>
            <person name="Wang Y.Z."/>
            <person name="Im W.T."/>
            <person name="Wang S.Y."/>
            <person name="Zhao G.P."/>
            <person name="Zheng H.J."/>
            <person name="Quan Z.X."/>
        </authorList>
    </citation>
    <scope>NUCLEOTIDE SEQUENCE [LARGE SCALE GENOMIC DNA]</scope>
    <source>
        <strain evidence="14">Gsoil 348</strain>
    </source>
</reference>
<dbReference type="PRINTS" id="PR00051">
    <property type="entry name" value="DNAA"/>
</dbReference>
<proteinExistence type="inferred from homology"/>
<evidence type="ECO:0000259" key="13">
    <source>
        <dbReference type="SMART" id="SM00760"/>
    </source>
</evidence>
<dbReference type="GO" id="GO:0008289">
    <property type="term" value="F:lipid binding"/>
    <property type="evidence" value="ECO:0007669"/>
    <property type="project" value="UniProtKB-KW"/>
</dbReference>
<dbReference type="InterPro" id="IPR027417">
    <property type="entry name" value="P-loop_NTPase"/>
</dbReference>
<evidence type="ECO:0000256" key="7">
    <source>
        <dbReference type="ARBA" id="ARBA00023125"/>
    </source>
</evidence>